<protein>
    <submittedName>
        <fullName evidence="2">Uncharacterized membrane protein</fullName>
    </submittedName>
</protein>
<dbReference type="OrthoDB" id="1689651at2"/>
<feature type="transmembrane region" description="Helical" evidence="1">
    <location>
        <begin position="121"/>
        <end position="141"/>
    </location>
</feature>
<keyword evidence="1" id="KW-0812">Transmembrane</keyword>
<feature type="transmembrane region" description="Helical" evidence="1">
    <location>
        <begin position="6"/>
        <end position="25"/>
    </location>
</feature>
<feature type="transmembrane region" description="Helical" evidence="1">
    <location>
        <begin position="241"/>
        <end position="261"/>
    </location>
</feature>
<evidence type="ECO:0000313" key="3">
    <source>
        <dbReference type="Proteomes" id="UP000199006"/>
    </source>
</evidence>
<dbReference type="RefSeq" id="WP_089861545.1">
    <property type="nucleotide sequence ID" value="NZ_FOTI01000018.1"/>
</dbReference>
<dbReference type="EMBL" id="FOTI01000018">
    <property type="protein sequence ID" value="SFL56333.1"/>
    <property type="molecule type" value="Genomic_DNA"/>
</dbReference>
<sequence>MKTILLEILYIMAGLVALFTAYLALQDKKHPTRLGSTIFWALLAFAFIFGKYVPAQLVAVILIVMGVLTALNKVQFGSQKNSSPEFRQEKSNNFKNKLFIPALSIAVFAFGIAQFTSLGGLVGLGIGAFVATIIALVMTGAEASYVAYDGSRLLQQVGSASILPQLLAALGSLFAAAGVGDVIASSISGVIPQGNILLGVIAYCLGMALFTIIMGNAFAAFAVITAGIGMPFVYSQGADPAVAGALALTAGYCGTLMTPMAANFNIVPAAILETNNQNRVIISQFAFALVMLFIHIILMYWLAF</sequence>
<feature type="transmembrane region" description="Helical" evidence="1">
    <location>
        <begin position="162"/>
        <end position="184"/>
    </location>
</feature>
<name>A0A1I4IQR6_9FIRM</name>
<evidence type="ECO:0000256" key="1">
    <source>
        <dbReference type="SAM" id="Phobius"/>
    </source>
</evidence>
<dbReference type="Pfam" id="PF06166">
    <property type="entry name" value="DUF979"/>
    <property type="match status" value="1"/>
</dbReference>
<feature type="transmembrane region" description="Helical" evidence="1">
    <location>
        <begin position="281"/>
        <end position="303"/>
    </location>
</feature>
<gene>
    <name evidence="2" type="ORF">SAMN02983006_01479</name>
</gene>
<feature type="transmembrane region" description="Helical" evidence="1">
    <location>
        <begin position="32"/>
        <end position="49"/>
    </location>
</feature>
<evidence type="ECO:0000313" key="2">
    <source>
        <dbReference type="EMBL" id="SFL56333.1"/>
    </source>
</evidence>
<dbReference type="STRING" id="29563.SAMN02983006_01479"/>
<dbReference type="AlphaFoldDB" id="A0A1I4IQR6"/>
<dbReference type="InterPro" id="IPR009323">
    <property type="entry name" value="DUF979"/>
</dbReference>
<keyword evidence="1" id="KW-0472">Membrane</keyword>
<dbReference type="Proteomes" id="UP000199006">
    <property type="component" value="Unassembled WGS sequence"/>
</dbReference>
<organism evidence="2 3">
    <name type="scientific">Halanaerobium salsuginis</name>
    <dbReference type="NCBI Taxonomy" id="29563"/>
    <lineage>
        <taxon>Bacteria</taxon>
        <taxon>Bacillati</taxon>
        <taxon>Bacillota</taxon>
        <taxon>Clostridia</taxon>
        <taxon>Halanaerobiales</taxon>
        <taxon>Halanaerobiaceae</taxon>
        <taxon>Halanaerobium</taxon>
    </lineage>
</organism>
<feature type="transmembrane region" description="Helical" evidence="1">
    <location>
        <begin position="98"/>
        <end position="115"/>
    </location>
</feature>
<feature type="transmembrane region" description="Helical" evidence="1">
    <location>
        <begin position="196"/>
        <end position="229"/>
    </location>
</feature>
<proteinExistence type="predicted"/>
<reference evidence="2" key="1">
    <citation type="submission" date="2016-10" db="EMBL/GenBank/DDBJ databases">
        <authorList>
            <person name="de Groot N.N."/>
        </authorList>
    </citation>
    <scope>NUCLEOTIDE SEQUENCE [LARGE SCALE GENOMIC DNA]</scope>
    <source>
        <strain evidence="2">ATCC 51327</strain>
    </source>
</reference>
<feature type="transmembrane region" description="Helical" evidence="1">
    <location>
        <begin position="55"/>
        <end position="77"/>
    </location>
</feature>
<keyword evidence="3" id="KW-1185">Reference proteome</keyword>
<keyword evidence="1" id="KW-1133">Transmembrane helix</keyword>
<accession>A0A1I4IQR6</accession>